<organism evidence="2 3">
    <name type="scientific">Candidatus Thalassospirochaeta sargassi</name>
    <dbReference type="NCBI Taxonomy" id="3119039"/>
    <lineage>
        <taxon>Bacteria</taxon>
        <taxon>Pseudomonadati</taxon>
        <taxon>Spirochaetota</taxon>
        <taxon>Spirochaetia</taxon>
        <taxon>Spirochaetales</taxon>
        <taxon>Spirochaetaceae</taxon>
        <taxon>Candidatus Thalassospirochaeta</taxon>
    </lineage>
</organism>
<dbReference type="Proteomes" id="UP001221217">
    <property type="component" value="Unassembled WGS sequence"/>
</dbReference>
<dbReference type="EMBL" id="JAQQAL010000005">
    <property type="protein sequence ID" value="MDC7225268.1"/>
    <property type="molecule type" value="Genomic_DNA"/>
</dbReference>
<dbReference type="AlphaFoldDB" id="A0AAJ1I9P0"/>
<sequence length="58" mass="6467">MAQVSKNARTGSTTHKHVCSSCGGDVKMRAIFQSGKLRNVAVCEKCNRRERRPKDFDA</sequence>
<reference evidence="2 3" key="1">
    <citation type="submission" date="2022-12" db="EMBL/GenBank/DDBJ databases">
        <title>Metagenome assembled genome from gulf of manar.</title>
        <authorList>
            <person name="Kohli P."/>
            <person name="Pk S."/>
            <person name="Venkata Ramana C."/>
            <person name="Sasikala C."/>
        </authorList>
    </citation>
    <scope>NUCLEOTIDE SEQUENCE [LARGE SCALE GENOMIC DNA]</scope>
    <source>
        <strain evidence="2">JB008</strain>
    </source>
</reference>
<evidence type="ECO:0000313" key="3">
    <source>
        <dbReference type="Proteomes" id="UP001221217"/>
    </source>
</evidence>
<comment type="caution">
    <text evidence="2">The sequence shown here is derived from an EMBL/GenBank/DDBJ whole genome shotgun (WGS) entry which is preliminary data.</text>
</comment>
<evidence type="ECO:0000256" key="1">
    <source>
        <dbReference type="SAM" id="MobiDB-lite"/>
    </source>
</evidence>
<proteinExistence type="predicted"/>
<name>A0AAJ1I9P0_9SPIO</name>
<protein>
    <submittedName>
        <fullName evidence="2">Uncharacterized protein</fullName>
    </submittedName>
</protein>
<feature type="region of interest" description="Disordered" evidence="1">
    <location>
        <begin position="1"/>
        <end position="21"/>
    </location>
</feature>
<feature type="compositionally biased region" description="Polar residues" evidence="1">
    <location>
        <begin position="1"/>
        <end position="13"/>
    </location>
</feature>
<accession>A0AAJ1I9P0</accession>
<evidence type="ECO:0000313" key="2">
    <source>
        <dbReference type="EMBL" id="MDC7225268.1"/>
    </source>
</evidence>
<gene>
    <name evidence="2" type="ORF">PQJ61_00730</name>
</gene>